<organism evidence="2 3">
    <name type="scientific">Pseudomonas violetae</name>
    <dbReference type="NCBI Taxonomy" id="2915813"/>
    <lineage>
        <taxon>Bacteria</taxon>
        <taxon>Pseudomonadati</taxon>
        <taxon>Pseudomonadota</taxon>
        <taxon>Gammaproteobacteria</taxon>
        <taxon>Pseudomonadales</taxon>
        <taxon>Pseudomonadaceae</taxon>
        <taxon>Pseudomonas</taxon>
    </lineage>
</organism>
<dbReference type="EMBL" id="JAKNRW010000002">
    <property type="protein sequence ID" value="MCK1789187.1"/>
    <property type="molecule type" value="Genomic_DNA"/>
</dbReference>
<evidence type="ECO:0000313" key="2">
    <source>
        <dbReference type="EMBL" id="MCK1789187.1"/>
    </source>
</evidence>
<accession>A0ABT0ETX6</accession>
<dbReference type="RefSeq" id="WP_247287403.1">
    <property type="nucleotide sequence ID" value="NZ_JAKNRW010000002.1"/>
</dbReference>
<reference evidence="2 3" key="1">
    <citation type="submission" date="2022-02" db="EMBL/GenBank/DDBJ databases">
        <title>Comparative genomics of the first Antarctic Pseudomonas spp. capable of biotransforming 2,4,6-Trinitrotoluene.</title>
        <authorList>
            <person name="Cabrera M.A."/>
            <person name="Marquez S.L."/>
            <person name="Perez-Donoso J.M."/>
        </authorList>
    </citation>
    <scope>NUCLEOTIDE SEQUENCE [LARGE SCALE GENOMIC DNA]</scope>
    <source>
        <strain evidence="2 3">TNT19</strain>
    </source>
</reference>
<comment type="caution">
    <text evidence="2">The sequence shown here is derived from an EMBL/GenBank/DDBJ whole genome shotgun (WGS) entry which is preliminary data.</text>
</comment>
<dbReference type="Proteomes" id="UP001299876">
    <property type="component" value="Unassembled WGS sequence"/>
</dbReference>
<sequence>MALNLCQEHGTLAQCESCVTLDGRSAPFADWHRYGTDPVELLSNWEYAQVEGMLSGL</sequence>
<gene>
    <name evidence="2" type="ORF">L9059_03140</name>
</gene>
<dbReference type="InterPro" id="IPR056110">
    <property type="entry name" value="DUF7693"/>
</dbReference>
<proteinExistence type="predicted"/>
<dbReference type="Pfam" id="PF24745">
    <property type="entry name" value="DUF7693"/>
    <property type="match status" value="1"/>
</dbReference>
<name>A0ABT0ETX6_9PSED</name>
<feature type="domain" description="DUF7693" evidence="1">
    <location>
        <begin position="3"/>
        <end position="54"/>
    </location>
</feature>
<keyword evidence="3" id="KW-1185">Reference proteome</keyword>
<evidence type="ECO:0000313" key="3">
    <source>
        <dbReference type="Proteomes" id="UP001299876"/>
    </source>
</evidence>
<protein>
    <recommendedName>
        <fullName evidence="1">DUF7693 domain-containing protein</fullName>
    </recommendedName>
</protein>
<evidence type="ECO:0000259" key="1">
    <source>
        <dbReference type="Pfam" id="PF24745"/>
    </source>
</evidence>